<keyword evidence="2" id="KW-1185">Reference proteome</keyword>
<dbReference type="InterPro" id="IPR012505">
    <property type="entry name" value="YbbR"/>
</dbReference>
<dbReference type="RefSeq" id="WP_073182933.1">
    <property type="nucleotide sequence ID" value="NZ_FQXI01000001.1"/>
</dbReference>
<accession>A0A1M5P7L3</accession>
<dbReference type="Pfam" id="PF07949">
    <property type="entry name" value="YbbR"/>
    <property type="match status" value="3"/>
</dbReference>
<dbReference type="InterPro" id="IPR053154">
    <property type="entry name" value="c-di-AMP_regulator"/>
</dbReference>
<reference evidence="2" key="1">
    <citation type="submission" date="2016-11" db="EMBL/GenBank/DDBJ databases">
        <authorList>
            <person name="Varghese N."/>
            <person name="Submissions S."/>
        </authorList>
    </citation>
    <scope>NUCLEOTIDE SEQUENCE [LARGE SCALE GENOMIC DNA]</scope>
    <source>
        <strain evidence="2">DSM 21120</strain>
    </source>
</reference>
<dbReference type="STRING" id="1120995.SAMN02745245_00211"/>
<name>A0A1M5P7L3_9FIRM</name>
<dbReference type="Proteomes" id="UP000184032">
    <property type="component" value="Unassembled WGS sequence"/>
</dbReference>
<dbReference type="PANTHER" id="PTHR37804:SF1">
    <property type="entry name" value="CDAA REGULATORY PROTEIN CDAR"/>
    <property type="match status" value="1"/>
</dbReference>
<dbReference type="PANTHER" id="PTHR37804">
    <property type="entry name" value="CDAA REGULATORY PROTEIN CDAR"/>
    <property type="match status" value="1"/>
</dbReference>
<organism evidence="1 2">
    <name type="scientific">Anaerosphaera aminiphila DSM 21120</name>
    <dbReference type="NCBI Taxonomy" id="1120995"/>
    <lineage>
        <taxon>Bacteria</taxon>
        <taxon>Bacillati</taxon>
        <taxon>Bacillota</taxon>
        <taxon>Tissierellia</taxon>
        <taxon>Tissierellales</taxon>
        <taxon>Peptoniphilaceae</taxon>
        <taxon>Anaerosphaera</taxon>
    </lineage>
</organism>
<dbReference type="Gene3D" id="2.170.120.30">
    <property type="match status" value="2"/>
</dbReference>
<sequence length="411" mass="45634">MKKTKTKSNRDRMFQLISIVFAILLWSYVRSEVDPERTIVYKNMDVSVENLAELKENNLSVIISEKPTTDVTLRGRQSVISKLDRTDVKASVDLSGYAIGDHKIPIKVQVDSTNVIVESKNPSNVSVKVDENISKQLEVDLKIKGNPAENFVLGNIKQAEFVTVSGAKTYVDSIDKIIAVANVSNKKESSVMSIPIIAYDKEGNEIENIEIEPEKIDFEIPILKTETVPVKLNVVGEVPEGVDSKKFSIYPDSVSIKGNTAVINKINEISTAPITVEELMSGQIPVEVEMPNGISLVDNDVKFIASASEIVLEEQEVKIPIENVKILNLDTKLEFSEDVETVKSIDITIVAKDPSSKEVLNVEDVTASMDFLNLKAGEHEIQININLPEKFRVTKITPKSIVVELVKKRIF</sequence>
<dbReference type="Gene3D" id="2.170.120.40">
    <property type="entry name" value="YbbR-like domain"/>
    <property type="match status" value="2"/>
</dbReference>
<dbReference type="OrthoDB" id="2111604at2"/>
<evidence type="ECO:0000313" key="1">
    <source>
        <dbReference type="EMBL" id="SHG97742.1"/>
    </source>
</evidence>
<evidence type="ECO:0000313" key="2">
    <source>
        <dbReference type="Proteomes" id="UP000184032"/>
    </source>
</evidence>
<protein>
    <submittedName>
        <fullName evidence="1">YbbR domain-containing protein</fullName>
    </submittedName>
</protein>
<dbReference type="AlphaFoldDB" id="A0A1M5P7L3"/>
<dbReference type="EMBL" id="FQXI01000001">
    <property type="protein sequence ID" value="SHG97742.1"/>
    <property type="molecule type" value="Genomic_DNA"/>
</dbReference>
<proteinExistence type="predicted"/>
<gene>
    <name evidence="1" type="ORF">SAMN02745245_00211</name>
</gene>